<organism evidence="2 3">
    <name type="scientific">Nocardia bhagyanarayanae</name>
    <dbReference type="NCBI Taxonomy" id="1215925"/>
    <lineage>
        <taxon>Bacteria</taxon>
        <taxon>Bacillati</taxon>
        <taxon>Actinomycetota</taxon>
        <taxon>Actinomycetes</taxon>
        <taxon>Mycobacteriales</taxon>
        <taxon>Nocardiaceae</taxon>
        <taxon>Nocardia</taxon>
    </lineage>
</organism>
<reference evidence="2 3" key="1">
    <citation type="submission" date="2019-06" db="EMBL/GenBank/DDBJ databases">
        <title>Sequencing the genomes of 1000 actinobacteria strains.</title>
        <authorList>
            <person name="Klenk H.-P."/>
        </authorList>
    </citation>
    <scope>NUCLEOTIDE SEQUENCE [LARGE SCALE GENOMIC DNA]</scope>
    <source>
        <strain evidence="2 3">DSM 103495</strain>
    </source>
</reference>
<dbReference type="Proteomes" id="UP000316331">
    <property type="component" value="Unassembled WGS sequence"/>
</dbReference>
<dbReference type="PANTHER" id="PTHR43781">
    <property type="entry name" value="SACCHAROPINE DEHYDROGENASE"/>
    <property type="match status" value="1"/>
</dbReference>
<evidence type="ECO:0000259" key="1">
    <source>
        <dbReference type="Pfam" id="PF03435"/>
    </source>
</evidence>
<gene>
    <name evidence="2" type="ORF">FB390_4649</name>
</gene>
<dbReference type="Pfam" id="PF03435">
    <property type="entry name" value="Sacchrp_dh_NADP"/>
    <property type="match status" value="1"/>
</dbReference>
<sequence length="350" mass="36508">MLITVYGANGYQGKLTLAESSRHDVEVRLVGRDRTRLESAAAEVGIPDADLRVAGLDDRAALVAALAGSDVVINCAGPFTTSGAVMVDAAIAAGAHYVDTAGEQLYVKGVFDSFDGDAERAGVTVVPAVNDGCLPGDLLAHLIAERTGPLAEITVSHFITGAAGLSRGSLRSALATMDTMRSGGLIYDDGAWRSGIPARRDRITLPGGESVAMAALPTCEVVTIPRHVQVDHVESLLEATLKASLETPITPELIAGLPPGPNEHDRAAQQFTYLLDAVDHRGQQTRGVIRGRDTYGTTAVAAVEAARRLAAGDTAAGVRTPAQAFDPADFLETLSGHDLSWTIEAIPTVK</sequence>
<dbReference type="EMBL" id="VFPG01000001">
    <property type="protein sequence ID" value="TQM32944.1"/>
    <property type="molecule type" value="Genomic_DNA"/>
</dbReference>
<dbReference type="PANTHER" id="PTHR43781:SF1">
    <property type="entry name" value="SACCHAROPINE DEHYDROGENASE"/>
    <property type="match status" value="1"/>
</dbReference>
<evidence type="ECO:0000313" key="2">
    <source>
        <dbReference type="EMBL" id="TQM32944.1"/>
    </source>
</evidence>
<evidence type="ECO:0000313" key="3">
    <source>
        <dbReference type="Proteomes" id="UP000316331"/>
    </source>
</evidence>
<protein>
    <submittedName>
        <fullName evidence="2">Short subunit dehydrogenase-like uncharacterized protein</fullName>
    </submittedName>
</protein>
<comment type="caution">
    <text evidence="2">The sequence shown here is derived from an EMBL/GenBank/DDBJ whole genome shotgun (WGS) entry which is preliminary data.</text>
</comment>
<dbReference type="Gene3D" id="3.40.50.720">
    <property type="entry name" value="NAD(P)-binding Rossmann-like Domain"/>
    <property type="match status" value="1"/>
</dbReference>
<dbReference type="OrthoDB" id="4420885at2"/>
<dbReference type="InterPro" id="IPR036291">
    <property type="entry name" value="NAD(P)-bd_dom_sf"/>
</dbReference>
<dbReference type="AlphaFoldDB" id="A0A543FGR8"/>
<proteinExistence type="predicted"/>
<dbReference type="InterPro" id="IPR005097">
    <property type="entry name" value="Sacchrp_dh_NADP-bd"/>
</dbReference>
<dbReference type="RefSeq" id="WP_141810779.1">
    <property type="nucleotide sequence ID" value="NZ_VFPG01000001.1"/>
</dbReference>
<dbReference type="SUPFAM" id="SSF51735">
    <property type="entry name" value="NAD(P)-binding Rossmann-fold domains"/>
    <property type="match status" value="1"/>
</dbReference>
<accession>A0A543FGR8</accession>
<feature type="domain" description="Saccharopine dehydrogenase NADP binding" evidence="1">
    <location>
        <begin position="3"/>
        <end position="126"/>
    </location>
</feature>
<name>A0A543FGR8_9NOCA</name>
<keyword evidence="3" id="KW-1185">Reference proteome</keyword>